<keyword evidence="1" id="KW-0175">Coiled coil</keyword>
<evidence type="ECO:0000256" key="2">
    <source>
        <dbReference type="SAM" id="MobiDB-lite"/>
    </source>
</evidence>
<evidence type="ECO:0000313" key="3">
    <source>
        <dbReference type="EMBL" id="KAK7232035.1"/>
    </source>
</evidence>
<dbReference type="EMBL" id="JBBJCI010000371">
    <property type="protein sequence ID" value="KAK7232035.1"/>
    <property type="molecule type" value="Genomic_DNA"/>
</dbReference>
<feature type="coiled-coil region" evidence="1">
    <location>
        <begin position="317"/>
        <end position="351"/>
    </location>
</feature>
<organism evidence="3 4">
    <name type="scientific">Aureococcus anophagefferens</name>
    <name type="common">Harmful bloom alga</name>
    <dbReference type="NCBI Taxonomy" id="44056"/>
    <lineage>
        <taxon>Eukaryota</taxon>
        <taxon>Sar</taxon>
        <taxon>Stramenopiles</taxon>
        <taxon>Ochrophyta</taxon>
        <taxon>Pelagophyceae</taxon>
        <taxon>Pelagomonadales</taxon>
        <taxon>Pelagomonadaceae</taxon>
        <taxon>Aureococcus</taxon>
    </lineage>
</organism>
<feature type="region of interest" description="Disordered" evidence="2">
    <location>
        <begin position="290"/>
        <end position="313"/>
    </location>
</feature>
<gene>
    <name evidence="3" type="ORF">SO694_00031162</name>
</gene>
<evidence type="ECO:0000256" key="1">
    <source>
        <dbReference type="SAM" id="Coils"/>
    </source>
</evidence>
<protein>
    <submittedName>
        <fullName evidence="3">Uncharacterized protein</fullName>
    </submittedName>
</protein>
<feature type="coiled-coil region" evidence="1">
    <location>
        <begin position="255"/>
        <end position="289"/>
    </location>
</feature>
<sequence length="408" mass="44338">MATWAQGESVSVELPAGERWKPEHLDMSMGSMHISQDSFHETPREHAVPLADIKVFRPKLFAEDDEQALRDRADACGKRAADARVDAEAESEDRDAARLHRRRARVAAHDALECEAEAQASRRISVQSALMLERAKQAVEATRRHCTLVARAAVCDAAAAEARAKLLDDRDAAAAAAPPAAPPPAPPTLAARAWRRRLEVIRRPRVRGRRARDAGGRALAPERPKSRVETAEREPKAAQAHARLEELDGRESADAARATREAALWRQEAELARAEARAANARLKAFLEEGGDDAASVRSGRSGSEPPAADPGLQYKLEAAREEIAILKQRAEDARAEAEGYKRQHRQAEASAQVCCSLAPMMCSGPSFACVGIDDEDASVPLDTSAADGDARTRAVRVKGLSWRDADY</sequence>
<keyword evidence="4" id="KW-1185">Reference proteome</keyword>
<reference evidence="3 4" key="1">
    <citation type="submission" date="2024-03" db="EMBL/GenBank/DDBJ databases">
        <title>Aureococcus anophagefferens CCMP1851 and Kratosvirus quantuckense: Draft genome of a second virus-susceptible host strain in the model system.</title>
        <authorList>
            <person name="Chase E."/>
            <person name="Truchon A.R."/>
            <person name="Schepens W."/>
            <person name="Wilhelm S.W."/>
        </authorList>
    </citation>
    <scope>NUCLEOTIDE SEQUENCE [LARGE SCALE GENOMIC DNA]</scope>
    <source>
        <strain evidence="3 4">CCMP1851</strain>
    </source>
</reference>
<comment type="caution">
    <text evidence="3">The sequence shown here is derived from an EMBL/GenBank/DDBJ whole genome shotgun (WGS) entry which is preliminary data.</text>
</comment>
<feature type="compositionally biased region" description="Basic and acidic residues" evidence="2">
    <location>
        <begin position="211"/>
        <end position="240"/>
    </location>
</feature>
<dbReference type="Proteomes" id="UP001363151">
    <property type="component" value="Unassembled WGS sequence"/>
</dbReference>
<name>A0ABR1FJH7_AURAN</name>
<evidence type="ECO:0000313" key="4">
    <source>
        <dbReference type="Proteomes" id="UP001363151"/>
    </source>
</evidence>
<proteinExistence type="predicted"/>
<accession>A0ABR1FJH7</accession>
<feature type="region of interest" description="Disordered" evidence="2">
    <location>
        <begin position="205"/>
        <end position="240"/>
    </location>
</feature>